<gene>
    <name evidence="1" type="ORF">AVEN_176229_1</name>
</gene>
<dbReference type="EMBL" id="BGPR01013093">
    <property type="protein sequence ID" value="GBN59207.1"/>
    <property type="molecule type" value="Genomic_DNA"/>
</dbReference>
<dbReference type="AlphaFoldDB" id="A0A4Y2Q9B6"/>
<protein>
    <submittedName>
        <fullName evidence="1">Uncharacterized protein</fullName>
    </submittedName>
</protein>
<keyword evidence="2" id="KW-1185">Reference proteome</keyword>
<reference evidence="1 2" key="1">
    <citation type="journal article" date="2019" name="Sci. Rep.">
        <title>Orb-weaving spider Araneus ventricosus genome elucidates the spidroin gene catalogue.</title>
        <authorList>
            <person name="Kono N."/>
            <person name="Nakamura H."/>
            <person name="Ohtoshi R."/>
            <person name="Moran D.A.P."/>
            <person name="Shinohara A."/>
            <person name="Yoshida Y."/>
            <person name="Fujiwara M."/>
            <person name="Mori M."/>
            <person name="Tomita M."/>
            <person name="Arakawa K."/>
        </authorList>
    </citation>
    <scope>NUCLEOTIDE SEQUENCE [LARGE SCALE GENOMIC DNA]</scope>
</reference>
<comment type="caution">
    <text evidence="1">The sequence shown here is derived from an EMBL/GenBank/DDBJ whole genome shotgun (WGS) entry which is preliminary data.</text>
</comment>
<organism evidence="1 2">
    <name type="scientific">Araneus ventricosus</name>
    <name type="common">Orbweaver spider</name>
    <name type="synonym">Epeira ventricosa</name>
    <dbReference type="NCBI Taxonomy" id="182803"/>
    <lineage>
        <taxon>Eukaryota</taxon>
        <taxon>Metazoa</taxon>
        <taxon>Ecdysozoa</taxon>
        <taxon>Arthropoda</taxon>
        <taxon>Chelicerata</taxon>
        <taxon>Arachnida</taxon>
        <taxon>Araneae</taxon>
        <taxon>Araneomorphae</taxon>
        <taxon>Entelegynae</taxon>
        <taxon>Araneoidea</taxon>
        <taxon>Araneidae</taxon>
        <taxon>Araneus</taxon>
    </lineage>
</organism>
<evidence type="ECO:0000313" key="1">
    <source>
        <dbReference type="EMBL" id="GBN59207.1"/>
    </source>
</evidence>
<proteinExistence type="predicted"/>
<dbReference type="Proteomes" id="UP000499080">
    <property type="component" value="Unassembled WGS sequence"/>
</dbReference>
<accession>A0A4Y2Q9B6</accession>
<sequence length="89" mass="10329">MTRATPELTPPSRNFLTTPAGGRLVKTCYLKCNRFHIRRIFSGIGFRTWKTPARRRDLNNKPPRSLPKANDFFPFSLLPTCLSSHNRHF</sequence>
<name>A0A4Y2Q9B6_ARAVE</name>
<evidence type="ECO:0000313" key="2">
    <source>
        <dbReference type="Proteomes" id="UP000499080"/>
    </source>
</evidence>